<reference evidence="1" key="1">
    <citation type="submission" date="2021-06" db="EMBL/GenBank/DDBJ databases">
        <authorList>
            <person name="Kallberg Y."/>
            <person name="Tangrot J."/>
            <person name="Rosling A."/>
        </authorList>
    </citation>
    <scope>NUCLEOTIDE SEQUENCE</scope>
    <source>
        <strain evidence="1">CL551</strain>
    </source>
</reference>
<dbReference type="EMBL" id="CAJVPV010042718">
    <property type="protein sequence ID" value="CAG8764435.1"/>
    <property type="molecule type" value="Genomic_DNA"/>
</dbReference>
<name>A0A9N9NU73_9GLOM</name>
<feature type="non-terminal residue" evidence="1">
    <location>
        <position position="43"/>
    </location>
</feature>
<dbReference type="AlphaFoldDB" id="A0A9N9NU73"/>
<evidence type="ECO:0000313" key="1">
    <source>
        <dbReference type="EMBL" id="CAG8764435.1"/>
    </source>
</evidence>
<keyword evidence="2" id="KW-1185">Reference proteome</keyword>
<evidence type="ECO:0000313" key="2">
    <source>
        <dbReference type="Proteomes" id="UP000789342"/>
    </source>
</evidence>
<dbReference type="Proteomes" id="UP000789342">
    <property type="component" value="Unassembled WGS sequence"/>
</dbReference>
<sequence length="43" mass="4913">GKNRSKITEPSVTNVSARHDFSIKETMEFQYDPSKIPDTQQDS</sequence>
<accession>A0A9N9NU73</accession>
<proteinExistence type="predicted"/>
<organism evidence="1 2">
    <name type="scientific">Acaulospora morrowiae</name>
    <dbReference type="NCBI Taxonomy" id="94023"/>
    <lineage>
        <taxon>Eukaryota</taxon>
        <taxon>Fungi</taxon>
        <taxon>Fungi incertae sedis</taxon>
        <taxon>Mucoromycota</taxon>
        <taxon>Glomeromycotina</taxon>
        <taxon>Glomeromycetes</taxon>
        <taxon>Diversisporales</taxon>
        <taxon>Acaulosporaceae</taxon>
        <taxon>Acaulospora</taxon>
    </lineage>
</organism>
<comment type="caution">
    <text evidence="1">The sequence shown here is derived from an EMBL/GenBank/DDBJ whole genome shotgun (WGS) entry which is preliminary data.</text>
</comment>
<feature type="non-terminal residue" evidence="1">
    <location>
        <position position="1"/>
    </location>
</feature>
<protein>
    <submittedName>
        <fullName evidence="1">15854_t:CDS:1</fullName>
    </submittedName>
</protein>
<gene>
    <name evidence="1" type="ORF">AMORRO_LOCUS16161</name>
</gene>